<sequence length="43" mass="5321">MHFFRDNSQRGKLADWYDFRCVHADQKNRIDLGYDQKTIDFLR</sequence>
<proteinExistence type="predicted"/>
<comment type="caution">
    <text evidence="1">The sequence shown here is derived from an EMBL/GenBank/DDBJ whole genome shotgun (WGS) entry which is preliminary data.</text>
</comment>
<name>T0FDF5_9LEPT</name>
<evidence type="ECO:0000313" key="1">
    <source>
        <dbReference type="EMBL" id="EQA45612.1"/>
    </source>
</evidence>
<protein>
    <submittedName>
        <fullName evidence="1">Uncharacterized protein</fullName>
    </submittedName>
</protein>
<keyword evidence="2" id="KW-1185">Reference proteome</keyword>
<dbReference type="Proteomes" id="UP000015454">
    <property type="component" value="Unassembled WGS sequence"/>
</dbReference>
<dbReference type="STRING" id="1049789.LEP1GSC050_3713"/>
<reference evidence="1" key="1">
    <citation type="submission" date="2013-05" db="EMBL/GenBank/DDBJ databases">
        <authorList>
            <person name="Harkins D.M."/>
            <person name="Durkin A.S."/>
            <person name="Brinkac L.M."/>
            <person name="Haft D.H."/>
            <person name="Selengut J.D."/>
            <person name="Sanka R."/>
            <person name="DePew J."/>
            <person name="Purushe J."/>
            <person name="Hartskeerl R.A."/>
            <person name="Ahmed A."/>
            <person name="van der Linden H."/>
            <person name="Goris M.G.A."/>
            <person name="Vinetz J.M."/>
            <person name="Sutton G.G."/>
            <person name="Nierman W.C."/>
            <person name="Fouts D.E."/>
        </authorList>
    </citation>
    <scope>NUCLEOTIDE SEQUENCE [LARGE SCALE GENOMIC DNA]</scope>
    <source>
        <strain evidence="1">5399</strain>
    </source>
</reference>
<accession>T0FDF5</accession>
<gene>
    <name evidence="1" type="ORF">LEP1GSC050_3713</name>
</gene>
<evidence type="ECO:0000313" key="2">
    <source>
        <dbReference type="Proteomes" id="UP000015454"/>
    </source>
</evidence>
<dbReference type="AlphaFoldDB" id="T0FDF5"/>
<dbReference type="EMBL" id="AHMO02000008">
    <property type="protein sequence ID" value="EQA45612.1"/>
    <property type="molecule type" value="Genomic_DNA"/>
</dbReference>
<organism evidence="1 2">
    <name type="scientific">Leptospira broomii serovar Hurstbridge str. 5399</name>
    <dbReference type="NCBI Taxonomy" id="1049789"/>
    <lineage>
        <taxon>Bacteria</taxon>
        <taxon>Pseudomonadati</taxon>
        <taxon>Spirochaetota</taxon>
        <taxon>Spirochaetia</taxon>
        <taxon>Leptospirales</taxon>
        <taxon>Leptospiraceae</taxon>
        <taxon>Leptospira</taxon>
    </lineage>
</organism>